<organism evidence="1 2">
    <name type="scientific">Dyella telluris</name>
    <dbReference type="NCBI Taxonomy" id="2763498"/>
    <lineage>
        <taxon>Bacteria</taxon>
        <taxon>Pseudomonadati</taxon>
        <taxon>Pseudomonadota</taxon>
        <taxon>Gammaproteobacteria</taxon>
        <taxon>Lysobacterales</taxon>
        <taxon>Rhodanobacteraceae</taxon>
        <taxon>Dyella</taxon>
    </lineage>
</organism>
<gene>
    <name evidence="1" type="ORF">H8F01_19270</name>
</gene>
<evidence type="ECO:0000313" key="2">
    <source>
        <dbReference type="Proteomes" id="UP000515873"/>
    </source>
</evidence>
<proteinExistence type="predicted"/>
<dbReference type="KEGG" id="dtl:H8F01_19270"/>
<dbReference type="Proteomes" id="UP000515873">
    <property type="component" value="Chromosome"/>
</dbReference>
<dbReference type="EMBL" id="CP060412">
    <property type="protein sequence ID" value="QNK01173.1"/>
    <property type="molecule type" value="Genomic_DNA"/>
</dbReference>
<protein>
    <submittedName>
        <fullName evidence="1">Uncharacterized protein</fullName>
    </submittedName>
</protein>
<reference evidence="1 2" key="1">
    <citation type="submission" date="2020-08" db="EMBL/GenBank/DDBJ databases">
        <title>Dyella sp. G9 isolated from forest soil.</title>
        <authorList>
            <person name="Fu J."/>
            <person name="Qiu L."/>
        </authorList>
    </citation>
    <scope>NUCLEOTIDE SEQUENCE [LARGE SCALE GENOMIC DNA]</scope>
    <source>
        <strain evidence="1 2">G9</strain>
    </source>
</reference>
<dbReference type="AlphaFoldDB" id="A0A7G8Q315"/>
<name>A0A7G8Q315_9GAMM</name>
<evidence type="ECO:0000313" key="1">
    <source>
        <dbReference type="EMBL" id="QNK01173.1"/>
    </source>
</evidence>
<dbReference type="RefSeq" id="WP_187056635.1">
    <property type="nucleotide sequence ID" value="NZ_CP060412.1"/>
</dbReference>
<sequence length="91" mass="9857">MYELLSTNDASAQLRQWDMPGHRLADGSEVRPSLGVDARTIGFMAGASAPESSVGEMSRALRQPVLVDLATMEGRRERGAYPLPVVAETVR</sequence>
<accession>A0A7G8Q315</accession>
<keyword evidence="2" id="KW-1185">Reference proteome</keyword>